<name>A0ABR1G772_AURAN</name>
<comment type="caution">
    <text evidence="2">The sequence shown here is derived from an EMBL/GenBank/DDBJ whole genome shotgun (WGS) entry which is preliminary data.</text>
</comment>
<feature type="compositionally biased region" description="Basic and acidic residues" evidence="1">
    <location>
        <begin position="320"/>
        <end position="329"/>
    </location>
</feature>
<feature type="compositionally biased region" description="Low complexity" evidence="1">
    <location>
        <begin position="1"/>
        <end position="11"/>
    </location>
</feature>
<feature type="compositionally biased region" description="Basic residues" evidence="1">
    <location>
        <begin position="290"/>
        <end position="306"/>
    </location>
</feature>
<feature type="compositionally biased region" description="Low complexity" evidence="1">
    <location>
        <begin position="26"/>
        <end position="41"/>
    </location>
</feature>
<feature type="compositionally biased region" description="Basic and acidic residues" evidence="1">
    <location>
        <begin position="169"/>
        <end position="185"/>
    </location>
</feature>
<feature type="compositionally biased region" description="Low complexity" evidence="1">
    <location>
        <begin position="411"/>
        <end position="421"/>
    </location>
</feature>
<feature type="compositionally biased region" description="Gly residues" evidence="1">
    <location>
        <begin position="236"/>
        <end position="247"/>
    </location>
</feature>
<reference evidence="2 3" key="1">
    <citation type="submission" date="2024-03" db="EMBL/GenBank/DDBJ databases">
        <title>Aureococcus anophagefferens CCMP1851 and Kratosvirus quantuckense: Draft genome of a second virus-susceptible host strain in the model system.</title>
        <authorList>
            <person name="Chase E."/>
            <person name="Truchon A.R."/>
            <person name="Schepens W."/>
            <person name="Wilhelm S.W."/>
        </authorList>
    </citation>
    <scope>NUCLEOTIDE SEQUENCE [LARGE SCALE GENOMIC DNA]</scope>
    <source>
        <strain evidence="2 3">CCMP1851</strain>
    </source>
</reference>
<feature type="compositionally biased region" description="Basic and acidic residues" evidence="1">
    <location>
        <begin position="66"/>
        <end position="90"/>
    </location>
</feature>
<dbReference type="Proteomes" id="UP001363151">
    <property type="component" value="Unassembled WGS sequence"/>
</dbReference>
<feature type="compositionally biased region" description="Basic and acidic residues" evidence="1">
    <location>
        <begin position="205"/>
        <end position="222"/>
    </location>
</feature>
<feature type="compositionally biased region" description="Basic residues" evidence="1">
    <location>
        <begin position="13"/>
        <end position="25"/>
    </location>
</feature>
<sequence length="558" mass="57833">MADSPARTPPSARRPRSGSRSRGSRGSRPSSARSARSGASGKSDGDGLDDNVLAMLNIERTSSRNASRERDAKNPRRADAAAAGGEDRGRRPIAPSFDSTGSGGLDYENLVDDEATLDSKGGGRRESLKNALRRTSASGRGGRASAGVAGGDDASAAEVTQEGSTESQWLRDEAARRALEEERRRAFTPRGNYDAAGAQDLDESTNQHDRHGGRGRALDPRTDGTLAGLDDLGDFAGEGGAPRGGGPRPRSRSPGIATSESDGEVSLLSRGDSAPMLGLAALVLLKAKAKKMANRARKRVKAKKKVSIQDGTRGRKRKGDRNSSSRDRVAAGIPPPGDRAPSAERADRSESPPEPWGEEHGAAARAKRALAAARKLKGLGDGPKGDASSEDETENDEGSFPLHVLTDDESAASARWRTARAQGPRGIFVKGETALAGADPPKALPDDKRVDRPSAGEALLPAFHGPRVSLPGGNAEDDVVPRPAAPRAKKVAEGLGRGPAKAKTAKGAMASTQPTGRGRPRRRGDEADAPDDGDAAAAPAPALDDASEGVALTLAEPS</sequence>
<feature type="region of interest" description="Disordered" evidence="1">
    <location>
        <begin position="1"/>
        <end position="272"/>
    </location>
</feature>
<feature type="compositionally biased region" description="Gly residues" evidence="1">
    <location>
        <begin position="139"/>
        <end position="150"/>
    </location>
</feature>
<feature type="region of interest" description="Disordered" evidence="1">
    <location>
        <begin position="290"/>
        <end position="558"/>
    </location>
</feature>
<dbReference type="EMBL" id="JBBJCI010000084">
    <property type="protein sequence ID" value="KAK7248944.1"/>
    <property type="molecule type" value="Genomic_DNA"/>
</dbReference>
<feature type="compositionally biased region" description="Low complexity" evidence="1">
    <location>
        <begin position="535"/>
        <end position="544"/>
    </location>
</feature>
<evidence type="ECO:0000256" key="1">
    <source>
        <dbReference type="SAM" id="MobiDB-lite"/>
    </source>
</evidence>
<proteinExistence type="predicted"/>
<feature type="compositionally biased region" description="Basic and acidic residues" evidence="1">
    <location>
        <begin position="341"/>
        <end position="362"/>
    </location>
</feature>
<accession>A0ABR1G772</accession>
<protein>
    <submittedName>
        <fullName evidence="2">Uncharacterized protein</fullName>
    </submittedName>
</protein>
<gene>
    <name evidence="2" type="ORF">SO694_00043048</name>
</gene>
<evidence type="ECO:0000313" key="2">
    <source>
        <dbReference type="EMBL" id="KAK7248944.1"/>
    </source>
</evidence>
<feature type="compositionally biased region" description="Basic and acidic residues" evidence="1">
    <location>
        <begin position="444"/>
        <end position="454"/>
    </location>
</feature>
<feature type="compositionally biased region" description="Acidic residues" evidence="1">
    <location>
        <begin position="388"/>
        <end position="397"/>
    </location>
</feature>
<organism evidence="2 3">
    <name type="scientific">Aureococcus anophagefferens</name>
    <name type="common">Harmful bloom alga</name>
    <dbReference type="NCBI Taxonomy" id="44056"/>
    <lineage>
        <taxon>Eukaryota</taxon>
        <taxon>Sar</taxon>
        <taxon>Stramenopiles</taxon>
        <taxon>Ochrophyta</taxon>
        <taxon>Pelagophyceae</taxon>
        <taxon>Pelagomonadales</taxon>
        <taxon>Pelagomonadaceae</taxon>
        <taxon>Aureococcus</taxon>
    </lineage>
</organism>
<evidence type="ECO:0000313" key="3">
    <source>
        <dbReference type="Proteomes" id="UP001363151"/>
    </source>
</evidence>
<keyword evidence="3" id="KW-1185">Reference proteome</keyword>